<organism evidence="1 2">
    <name type="scientific">Gigaspora margarita</name>
    <dbReference type="NCBI Taxonomy" id="4874"/>
    <lineage>
        <taxon>Eukaryota</taxon>
        <taxon>Fungi</taxon>
        <taxon>Fungi incertae sedis</taxon>
        <taxon>Mucoromycota</taxon>
        <taxon>Glomeromycotina</taxon>
        <taxon>Glomeromycetes</taxon>
        <taxon>Diversisporales</taxon>
        <taxon>Gigasporaceae</taxon>
        <taxon>Gigaspora</taxon>
    </lineage>
</organism>
<gene>
    <name evidence="1" type="ORF">GMARGA_LOCUS28444</name>
</gene>
<comment type="caution">
    <text evidence="1">The sequence shown here is derived from an EMBL/GenBank/DDBJ whole genome shotgun (WGS) entry which is preliminary data.</text>
</comment>
<dbReference type="Proteomes" id="UP000789901">
    <property type="component" value="Unassembled WGS sequence"/>
</dbReference>
<protein>
    <submittedName>
        <fullName evidence="1">36781_t:CDS:1</fullName>
    </submittedName>
</protein>
<evidence type="ECO:0000313" key="2">
    <source>
        <dbReference type="Proteomes" id="UP000789901"/>
    </source>
</evidence>
<sequence length="56" mass="6806">VNSQYMTNKDTEEITKTEKESYQKMDLEQVSKYVETNEMRERPFYSESSQVQIYEI</sequence>
<evidence type="ECO:0000313" key="1">
    <source>
        <dbReference type="EMBL" id="CAG8823884.1"/>
    </source>
</evidence>
<dbReference type="EMBL" id="CAJVQB010036409">
    <property type="protein sequence ID" value="CAG8823884.1"/>
    <property type="molecule type" value="Genomic_DNA"/>
</dbReference>
<accession>A0ABN7WBM1</accession>
<keyword evidence="2" id="KW-1185">Reference proteome</keyword>
<reference evidence="1 2" key="1">
    <citation type="submission" date="2021-06" db="EMBL/GenBank/DDBJ databases">
        <authorList>
            <person name="Kallberg Y."/>
            <person name="Tangrot J."/>
            <person name="Rosling A."/>
        </authorList>
    </citation>
    <scope>NUCLEOTIDE SEQUENCE [LARGE SCALE GENOMIC DNA]</scope>
    <source>
        <strain evidence="1 2">120-4 pot B 10/14</strain>
    </source>
</reference>
<proteinExistence type="predicted"/>
<feature type="non-terminal residue" evidence="1">
    <location>
        <position position="1"/>
    </location>
</feature>
<name>A0ABN7WBM1_GIGMA</name>